<protein>
    <submittedName>
        <fullName evidence="1">Ferritin-like domain-containing protein</fullName>
    </submittedName>
</protein>
<dbReference type="KEGG" id="caml:H6X83_11825"/>
<dbReference type="InterPro" id="IPR009078">
    <property type="entry name" value="Ferritin-like_SF"/>
</dbReference>
<gene>
    <name evidence="1" type="ORF">H6X83_11825</name>
</gene>
<keyword evidence="2" id="KW-1185">Reference proteome</keyword>
<dbReference type="Gene3D" id="6.10.140.1960">
    <property type="match status" value="1"/>
</dbReference>
<evidence type="ECO:0000313" key="1">
    <source>
        <dbReference type="EMBL" id="QNO17608.1"/>
    </source>
</evidence>
<dbReference type="AlphaFoldDB" id="A0A7G9WFZ6"/>
<dbReference type="RefSeq" id="WP_212506674.1">
    <property type="nucleotide sequence ID" value="NZ_CP060696.1"/>
</dbReference>
<dbReference type="CDD" id="cd00657">
    <property type="entry name" value="Ferritin_like"/>
    <property type="match status" value="1"/>
</dbReference>
<dbReference type="EMBL" id="CP060696">
    <property type="protein sequence ID" value="QNO17608.1"/>
    <property type="molecule type" value="Genomic_DNA"/>
</dbReference>
<proteinExistence type="predicted"/>
<evidence type="ECO:0000313" key="2">
    <source>
        <dbReference type="Proteomes" id="UP000516046"/>
    </source>
</evidence>
<dbReference type="Proteomes" id="UP000516046">
    <property type="component" value="Chromosome"/>
</dbReference>
<sequence length="170" mass="19470">MSYTHPNGQPQGTAQKFTDKLREILISEIIAINGYQTHIANSDISEINDAWHSIMLDEKQHYGWVLKLLRKYDPEQYKQFLAHKDDNPGPQTPVSLSHSQSGGAAILNDIRDDIKGELEAVILYEAQLPKYPYRDIRTTLQAVIDDEKGHAEHLTRLLLKYDVDPYDELV</sequence>
<organism evidence="1 2">
    <name type="scientific">Caproicibacterium amylolyticum</name>
    <dbReference type="NCBI Taxonomy" id="2766537"/>
    <lineage>
        <taxon>Bacteria</taxon>
        <taxon>Bacillati</taxon>
        <taxon>Bacillota</taxon>
        <taxon>Clostridia</taxon>
        <taxon>Eubacteriales</taxon>
        <taxon>Oscillospiraceae</taxon>
        <taxon>Caproicibacterium</taxon>
    </lineage>
</organism>
<reference evidence="1 2" key="1">
    <citation type="submission" date="2020-08" db="EMBL/GenBank/DDBJ databases">
        <authorList>
            <person name="Ren C."/>
            <person name="Gu Y."/>
            <person name="Xu Y."/>
        </authorList>
    </citation>
    <scope>NUCLEOTIDE SEQUENCE [LARGE SCALE GENOMIC DNA]</scope>
    <source>
        <strain evidence="1 2">LBM18003</strain>
    </source>
</reference>
<name>A0A7G9WFZ6_9FIRM</name>
<dbReference type="SUPFAM" id="SSF47240">
    <property type="entry name" value="Ferritin-like"/>
    <property type="match status" value="1"/>
</dbReference>
<accession>A0A7G9WFZ6</accession>